<comment type="caution">
    <text evidence="1">The sequence shown here is derived from an EMBL/GenBank/DDBJ whole genome shotgun (WGS) entry which is preliminary data.</text>
</comment>
<dbReference type="EMBL" id="JACVVK020000013">
    <property type="protein sequence ID" value="KAK7504993.1"/>
    <property type="molecule type" value="Genomic_DNA"/>
</dbReference>
<name>A0ABD0M131_9CAEN</name>
<keyword evidence="2" id="KW-1185">Reference proteome</keyword>
<proteinExistence type="predicted"/>
<evidence type="ECO:0000313" key="2">
    <source>
        <dbReference type="Proteomes" id="UP001519460"/>
    </source>
</evidence>
<dbReference type="Proteomes" id="UP001519460">
    <property type="component" value="Unassembled WGS sequence"/>
</dbReference>
<reference evidence="1 2" key="1">
    <citation type="journal article" date="2023" name="Sci. Data">
        <title>Genome assembly of the Korean intertidal mud-creeper Batillaria attramentaria.</title>
        <authorList>
            <person name="Patra A.K."/>
            <person name="Ho P.T."/>
            <person name="Jun S."/>
            <person name="Lee S.J."/>
            <person name="Kim Y."/>
            <person name="Won Y.J."/>
        </authorList>
    </citation>
    <scope>NUCLEOTIDE SEQUENCE [LARGE SCALE GENOMIC DNA]</scope>
    <source>
        <strain evidence="1">Wonlab-2016</strain>
    </source>
</reference>
<sequence>SGIKPQCPCYLSVSLGLEPQPPQSPYHTNLNFPSAVTGLTAPPPIRSFCPL</sequence>
<organism evidence="1 2">
    <name type="scientific">Batillaria attramentaria</name>
    <dbReference type="NCBI Taxonomy" id="370345"/>
    <lineage>
        <taxon>Eukaryota</taxon>
        <taxon>Metazoa</taxon>
        <taxon>Spiralia</taxon>
        <taxon>Lophotrochozoa</taxon>
        <taxon>Mollusca</taxon>
        <taxon>Gastropoda</taxon>
        <taxon>Caenogastropoda</taxon>
        <taxon>Sorbeoconcha</taxon>
        <taxon>Cerithioidea</taxon>
        <taxon>Batillariidae</taxon>
        <taxon>Batillaria</taxon>
    </lineage>
</organism>
<evidence type="ECO:0000313" key="1">
    <source>
        <dbReference type="EMBL" id="KAK7504993.1"/>
    </source>
</evidence>
<accession>A0ABD0M131</accession>
<feature type="non-terminal residue" evidence="1">
    <location>
        <position position="1"/>
    </location>
</feature>
<dbReference type="AlphaFoldDB" id="A0ABD0M131"/>
<gene>
    <name evidence="1" type="ORF">BaRGS_00004021</name>
</gene>
<protein>
    <submittedName>
        <fullName evidence="1">Uncharacterized protein</fullName>
    </submittedName>
</protein>